<dbReference type="STRING" id="6205.A0A0R3XCM8"/>
<evidence type="ECO:0000313" key="6">
    <source>
        <dbReference type="EMBL" id="VDM36268.1"/>
    </source>
</evidence>
<dbReference type="Pfam" id="PF13771">
    <property type="entry name" value="zf-HC5HC2H"/>
    <property type="match status" value="1"/>
</dbReference>
<proteinExistence type="predicted"/>
<gene>
    <name evidence="6" type="ORF">TTAC_LOCUS11288</name>
</gene>
<keyword evidence="2" id="KW-0863">Zinc-finger</keyword>
<dbReference type="OrthoDB" id="512616at2759"/>
<organism evidence="8">
    <name type="scientific">Hydatigena taeniaeformis</name>
    <name type="common">Feline tapeworm</name>
    <name type="synonym">Taenia taeniaeformis</name>
    <dbReference type="NCBI Taxonomy" id="6205"/>
    <lineage>
        <taxon>Eukaryota</taxon>
        <taxon>Metazoa</taxon>
        <taxon>Spiralia</taxon>
        <taxon>Lophotrochozoa</taxon>
        <taxon>Platyhelminthes</taxon>
        <taxon>Cestoda</taxon>
        <taxon>Eucestoda</taxon>
        <taxon>Cyclophyllidea</taxon>
        <taxon>Taeniidae</taxon>
        <taxon>Hydatigera</taxon>
    </lineage>
</organism>
<dbReference type="InterPro" id="IPR051188">
    <property type="entry name" value="PHD-type_Zinc_Finger"/>
</dbReference>
<protein>
    <submittedName>
        <fullName evidence="8">PHD-type domain-containing protein</fullName>
    </submittedName>
</protein>
<dbReference type="PROSITE" id="PS51805">
    <property type="entry name" value="EPHD"/>
    <property type="match status" value="1"/>
</dbReference>
<dbReference type="WBParaSite" id="TTAC_0001130501-mRNA-1">
    <property type="protein sequence ID" value="TTAC_0001130501-mRNA-1"/>
    <property type="gene ID" value="TTAC_0001130501"/>
</dbReference>
<feature type="transmembrane region" description="Helical" evidence="4">
    <location>
        <begin position="198"/>
        <end position="216"/>
    </location>
</feature>
<evidence type="ECO:0000259" key="5">
    <source>
        <dbReference type="PROSITE" id="PS51805"/>
    </source>
</evidence>
<feature type="domain" description="PHD-type" evidence="5">
    <location>
        <begin position="1"/>
        <end position="125"/>
    </location>
</feature>
<evidence type="ECO:0000256" key="4">
    <source>
        <dbReference type="SAM" id="Phobius"/>
    </source>
</evidence>
<sequence>MPSLVPLLLLLLLFLLRLLLLVLHAALLGVFFRLYAASGLIQRTDPDARSLSKRRRYIFGFDIEEVEAEICRGRRLRCRYCGNPGACVGCTKRTCPYSFHLPCLYDSKGFVCFKKSFEAFCYKHCPKQDLLPRLLECGDDPPICCICLFSVIPDDDSEKNSASVNKCSKASAVLRNYASSLDQDLVHKHSVKRLRFPLFFYVADAVGLFWLLFFAVF</sequence>
<evidence type="ECO:0000256" key="3">
    <source>
        <dbReference type="ARBA" id="ARBA00022833"/>
    </source>
</evidence>
<dbReference type="Proteomes" id="UP000274429">
    <property type="component" value="Unassembled WGS sequence"/>
</dbReference>
<dbReference type="GO" id="GO:0005634">
    <property type="term" value="C:nucleus"/>
    <property type="evidence" value="ECO:0007669"/>
    <property type="project" value="TreeGrafter"/>
</dbReference>
<dbReference type="InterPro" id="IPR013083">
    <property type="entry name" value="Znf_RING/FYVE/PHD"/>
</dbReference>
<dbReference type="PANTHER" id="PTHR12420:SF42">
    <property type="entry name" value="G2_M PHASE-SPECIFIC E3 UBIQUITIN-PROTEIN LIGASE"/>
    <property type="match status" value="1"/>
</dbReference>
<evidence type="ECO:0000313" key="7">
    <source>
        <dbReference type="Proteomes" id="UP000274429"/>
    </source>
</evidence>
<evidence type="ECO:0000256" key="1">
    <source>
        <dbReference type="ARBA" id="ARBA00022723"/>
    </source>
</evidence>
<keyword evidence="4" id="KW-0812">Transmembrane</keyword>
<accession>A0A0R3XCM8</accession>
<reference evidence="8" key="1">
    <citation type="submission" date="2017-02" db="UniProtKB">
        <authorList>
            <consortium name="WormBaseParasite"/>
        </authorList>
    </citation>
    <scope>IDENTIFICATION</scope>
</reference>
<keyword evidence="7" id="KW-1185">Reference proteome</keyword>
<keyword evidence="3" id="KW-0862">Zinc</keyword>
<dbReference type="PANTHER" id="PTHR12420">
    <property type="entry name" value="PHD FINGER PROTEIN"/>
    <property type="match status" value="1"/>
</dbReference>
<keyword evidence="1" id="KW-0479">Metal-binding</keyword>
<keyword evidence="4" id="KW-1133">Transmembrane helix</keyword>
<dbReference type="GO" id="GO:0008270">
    <property type="term" value="F:zinc ion binding"/>
    <property type="evidence" value="ECO:0007669"/>
    <property type="project" value="UniProtKB-KW"/>
</dbReference>
<evidence type="ECO:0000313" key="8">
    <source>
        <dbReference type="WBParaSite" id="TTAC_0001130501-mRNA-1"/>
    </source>
</evidence>
<dbReference type="Gene3D" id="3.30.40.10">
    <property type="entry name" value="Zinc/RING finger domain, C3HC4 (zinc finger)"/>
    <property type="match status" value="1"/>
</dbReference>
<keyword evidence="4" id="KW-0472">Membrane</keyword>
<dbReference type="AlphaFoldDB" id="A0A0R3XCM8"/>
<dbReference type="EMBL" id="UYWX01023503">
    <property type="protein sequence ID" value="VDM36268.1"/>
    <property type="molecule type" value="Genomic_DNA"/>
</dbReference>
<name>A0A0R3XCM8_HYDTA</name>
<reference evidence="6 7" key="2">
    <citation type="submission" date="2018-11" db="EMBL/GenBank/DDBJ databases">
        <authorList>
            <consortium name="Pathogen Informatics"/>
        </authorList>
    </citation>
    <scope>NUCLEOTIDE SEQUENCE [LARGE SCALE GENOMIC DNA]</scope>
</reference>
<evidence type="ECO:0000256" key="2">
    <source>
        <dbReference type="ARBA" id="ARBA00022771"/>
    </source>
</evidence>
<dbReference type="InterPro" id="IPR034732">
    <property type="entry name" value="EPHD"/>
</dbReference>